<dbReference type="RefSeq" id="WP_054337050.1">
    <property type="nucleotide sequence ID" value="NZ_CP176629.1"/>
</dbReference>
<evidence type="ECO:0000313" key="4">
    <source>
        <dbReference type="Proteomes" id="UP000285610"/>
    </source>
</evidence>
<evidence type="ECO:0000313" key="1">
    <source>
        <dbReference type="EMBL" id="RGM23547.1"/>
    </source>
</evidence>
<dbReference type="EMBL" id="QSSX01000012">
    <property type="protein sequence ID" value="RGM23547.1"/>
    <property type="molecule type" value="Genomic_DNA"/>
</dbReference>
<accession>A0A3E4V867</accession>
<sequence length="74" mass="8595">MVLKSFDEFKKSLTQEDIDYINGVNDEDYPTLETSLGDPNAFNEIAGFIAGFSFKMNVRLLELYHKWLSEQLEK</sequence>
<protein>
    <submittedName>
        <fullName evidence="1">Uncharacterized protein</fullName>
    </submittedName>
</protein>
<comment type="caution">
    <text evidence="1">The sequence shown here is derived from an EMBL/GenBank/DDBJ whole genome shotgun (WGS) entry which is preliminary data.</text>
</comment>
<reference evidence="3 4" key="1">
    <citation type="submission" date="2018-08" db="EMBL/GenBank/DDBJ databases">
        <title>A genome reference for cultivated species of the human gut microbiota.</title>
        <authorList>
            <person name="Zou Y."/>
            <person name="Xue W."/>
            <person name="Luo G."/>
        </authorList>
    </citation>
    <scope>NUCLEOTIDE SEQUENCE [LARGE SCALE GENOMIC DNA]</scope>
    <source>
        <strain evidence="2 4">AF33-12</strain>
        <strain evidence="1 3">TF01-20-2</strain>
    </source>
</reference>
<dbReference type="Proteomes" id="UP000285610">
    <property type="component" value="Unassembled WGS sequence"/>
</dbReference>
<organism evidence="1 3">
    <name type="scientific">Mediterraneibacter gnavus</name>
    <name type="common">Ruminococcus gnavus</name>
    <dbReference type="NCBI Taxonomy" id="33038"/>
    <lineage>
        <taxon>Bacteria</taxon>
        <taxon>Bacillati</taxon>
        <taxon>Bacillota</taxon>
        <taxon>Clostridia</taxon>
        <taxon>Lachnospirales</taxon>
        <taxon>Lachnospiraceae</taxon>
        <taxon>Mediterraneibacter</taxon>
    </lineage>
</organism>
<dbReference type="EMBL" id="QRQE01000034">
    <property type="protein sequence ID" value="RHM72997.1"/>
    <property type="molecule type" value="Genomic_DNA"/>
</dbReference>
<dbReference type="Proteomes" id="UP000260808">
    <property type="component" value="Unassembled WGS sequence"/>
</dbReference>
<evidence type="ECO:0000313" key="3">
    <source>
        <dbReference type="Proteomes" id="UP000260808"/>
    </source>
</evidence>
<evidence type="ECO:0000313" key="2">
    <source>
        <dbReference type="EMBL" id="RHM72997.1"/>
    </source>
</evidence>
<name>A0A3E4V867_MEDGN</name>
<gene>
    <name evidence="2" type="ORF">DWZ50_13120</name>
    <name evidence="1" type="ORF">DXC31_06590</name>
</gene>
<proteinExistence type="predicted"/>
<dbReference type="AlphaFoldDB" id="A0A3E4V867"/>